<dbReference type="EMBL" id="OY731408">
    <property type="protein sequence ID" value="CAJ1978901.1"/>
    <property type="molecule type" value="Genomic_DNA"/>
</dbReference>
<gene>
    <name evidence="1" type="ORF">AYBTSS11_LOCUS31105</name>
</gene>
<organism evidence="1 2">
    <name type="scientific">Sphenostylis stenocarpa</name>
    <dbReference type="NCBI Taxonomy" id="92480"/>
    <lineage>
        <taxon>Eukaryota</taxon>
        <taxon>Viridiplantae</taxon>
        <taxon>Streptophyta</taxon>
        <taxon>Embryophyta</taxon>
        <taxon>Tracheophyta</taxon>
        <taxon>Spermatophyta</taxon>
        <taxon>Magnoliopsida</taxon>
        <taxon>eudicotyledons</taxon>
        <taxon>Gunneridae</taxon>
        <taxon>Pentapetalae</taxon>
        <taxon>rosids</taxon>
        <taxon>fabids</taxon>
        <taxon>Fabales</taxon>
        <taxon>Fabaceae</taxon>
        <taxon>Papilionoideae</taxon>
        <taxon>50 kb inversion clade</taxon>
        <taxon>NPAAA clade</taxon>
        <taxon>indigoferoid/millettioid clade</taxon>
        <taxon>Phaseoleae</taxon>
        <taxon>Sphenostylis</taxon>
    </lineage>
</organism>
<reference evidence="1" key="1">
    <citation type="submission" date="2023-10" db="EMBL/GenBank/DDBJ databases">
        <authorList>
            <person name="Domelevo Entfellner J.-B."/>
        </authorList>
    </citation>
    <scope>NUCLEOTIDE SEQUENCE</scope>
</reference>
<sequence>MKQNQKNEGNREKLDKREVSHWTKLHWDGFQITALKCQYSRLHVSWSEVKQPNAEIEDPDLSGSVSRYRLFASWTVDTISGNSTAEGDSSLTPTGCKTSVDTTPFLISRPHGSKKKGDLVLYSSDLFPTEARKPPIMSQITFCKSKGEAYSSISSSCRSVWFYEASKHSSLALIKQEFCRHSLRLPVVSDTSFILSHASYPHFFFLKVR</sequence>
<proteinExistence type="predicted"/>
<accession>A0AA87B8Q1</accession>
<keyword evidence="2" id="KW-1185">Reference proteome</keyword>
<evidence type="ECO:0000313" key="1">
    <source>
        <dbReference type="EMBL" id="CAJ1978901.1"/>
    </source>
</evidence>
<evidence type="ECO:0000313" key="2">
    <source>
        <dbReference type="Proteomes" id="UP001189624"/>
    </source>
</evidence>
<name>A0AA87B8Q1_9FABA</name>
<dbReference type="Gramene" id="rna-AYBTSS11_LOCUS31105">
    <property type="protein sequence ID" value="CAJ1978901.1"/>
    <property type="gene ID" value="gene-AYBTSS11_LOCUS31105"/>
</dbReference>
<dbReference type="Proteomes" id="UP001189624">
    <property type="component" value="Chromosome 11"/>
</dbReference>
<dbReference type="AlphaFoldDB" id="A0AA87B8Q1"/>
<protein>
    <submittedName>
        <fullName evidence="1">Uncharacterized protein</fullName>
    </submittedName>
</protein>